<evidence type="ECO:0000313" key="6">
    <source>
        <dbReference type="EMBL" id="CAG9767342.1"/>
    </source>
</evidence>
<evidence type="ECO:0000256" key="2">
    <source>
        <dbReference type="ARBA" id="ARBA00022676"/>
    </source>
</evidence>
<evidence type="ECO:0000256" key="3">
    <source>
        <dbReference type="ARBA" id="ARBA00022679"/>
    </source>
</evidence>
<dbReference type="AlphaFoldDB" id="A0A9N9QER8"/>
<accession>A0A9N9QER8</accession>
<dbReference type="FunFam" id="3.40.50.2000:FF:000050">
    <property type="entry name" value="UDP-glucuronosyltransferase"/>
    <property type="match status" value="1"/>
</dbReference>
<feature type="signal peptide" evidence="5">
    <location>
        <begin position="1"/>
        <end position="20"/>
    </location>
</feature>
<dbReference type="InterPro" id="IPR035595">
    <property type="entry name" value="UDP_glycos_trans_CS"/>
</dbReference>
<comment type="catalytic activity">
    <reaction evidence="5">
        <text>glucuronate acceptor + UDP-alpha-D-glucuronate = acceptor beta-D-glucuronoside + UDP + H(+)</text>
        <dbReference type="Rhea" id="RHEA:21032"/>
        <dbReference type="ChEBI" id="CHEBI:15378"/>
        <dbReference type="ChEBI" id="CHEBI:58052"/>
        <dbReference type="ChEBI" id="CHEBI:58223"/>
        <dbReference type="ChEBI" id="CHEBI:132367"/>
        <dbReference type="ChEBI" id="CHEBI:132368"/>
        <dbReference type="EC" id="2.4.1.17"/>
    </reaction>
</comment>
<dbReference type="EC" id="2.4.1.17" evidence="5"/>
<evidence type="ECO:0000256" key="1">
    <source>
        <dbReference type="ARBA" id="ARBA00009995"/>
    </source>
</evidence>
<evidence type="ECO:0000256" key="4">
    <source>
        <dbReference type="RuleBase" id="RU003718"/>
    </source>
</evidence>
<dbReference type="PANTHER" id="PTHR48043:SF159">
    <property type="entry name" value="EG:EG0003.4 PROTEIN-RELATED"/>
    <property type="match status" value="1"/>
</dbReference>
<feature type="chain" id="PRO_5040545641" description="UDP-glucuronosyltransferase" evidence="5">
    <location>
        <begin position="21"/>
        <end position="516"/>
    </location>
</feature>
<dbReference type="PROSITE" id="PS00375">
    <property type="entry name" value="UDPGT"/>
    <property type="match status" value="1"/>
</dbReference>
<dbReference type="GO" id="GO:0016020">
    <property type="term" value="C:membrane"/>
    <property type="evidence" value="ECO:0007669"/>
    <property type="project" value="UniProtKB-SubCell"/>
</dbReference>
<dbReference type="Pfam" id="PF00201">
    <property type="entry name" value="UDPGT"/>
    <property type="match status" value="1"/>
</dbReference>
<dbReference type="InterPro" id="IPR002213">
    <property type="entry name" value="UDP_glucos_trans"/>
</dbReference>
<keyword evidence="3 4" id="KW-0808">Transferase</keyword>
<evidence type="ECO:0000313" key="7">
    <source>
        <dbReference type="Proteomes" id="UP001152799"/>
    </source>
</evidence>
<name>A0A9N9QER8_9CUCU</name>
<dbReference type="CDD" id="cd03784">
    <property type="entry name" value="GT1_Gtf-like"/>
    <property type="match status" value="1"/>
</dbReference>
<keyword evidence="7" id="KW-1185">Reference proteome</keyword>
<keyword evidence="5" id="KW-1133">Transmembrane helix</keyword>
<dbReference type="Gene3D" id="3.40.50.2000">
    <property type="entry name" value="Glycogen Phosphorylase B"/>
    <property type="match status" value="2"/>
</dbReference>
<feature type="transmembrane region" description="Helical" evidence="5">
    <location>
        <begin position="481"/>
        <end position="504"/>
    </location>
</feature>
<sequence>MIALAKLGLCVALFVNCINCARILGVFPLPWGSHYILGTKLLRGLAEAGHDITMITPYRYKETPTNGSWTDILLDGAEGKLPVPNQNELFQVGQKNFIEQYYMYLNWLTATSNITLNHPNVQALINSNATFDAVIVGNMMAEAQFILAHIFECPLILLSTVGPNGATNEKAGNPSPASTIPNFFMQFEDKHMMTLKERFWNTIYYIVGHYYMHSEQIPRNGRILQETFPDLPNIYDIYYNVSLILLNSHLSYTGAVPLAPNMIEIGGYYIDPPKKLPKDLQDFLDDAKDGAIYFSMGSHLKSDIMPEEKKKIFLNVFKKLKQKVLWKLEVDLPEKSKNVFIGKWMPQQEILAHPNVKLFITHGGLLSTSEAIYNGVPLLIMPLFGDQKTNAAQAVKNGYGLRLSFHTLTETDLSNAVQELLYNKTYTEAIRKTSELFLDRPMSPLETAIYWVEYVIRHKGAPHLKVPGVGIDWYKYYNLDIYAIVLVVVSLFLYGLSFLIKSVIRFIRGSRKIKIS</sequence>
<dbReference type="EMBL" id="OU892280">
    <property type="protein sequence ID" value="CAG9767342.1"/>
    <property type="molecule type" value="Genomic_DNA"/>
</dbReference>
<keyword evidence="2 4" id="KW-0328">Glycosyltransferase</keyword>
<dbReference type="Proteomes" id="UP001152799">
    <property type="component" value="Chromosome 4"/>
</dbReference>
<dbReference type="InterPro" id="IPR050271">
    <property type="entry name" value="UDP-glycosyltransferase"/>
</dbReference>
<gene>
    <name evidence="6" type="ORF">CEUTPL_LOCUS7907</name>
</gene>
<dbReference type="OrthoDB" id="5835829at2759"/>
<comment type="similarity">
    <text evidence="1 4">Belongs to the UDP-glycosyltransferase family.</text>
</comment>
<evidence type="ECO:0000256" key="5">
    <source>
        <dbReference type="RuleBase" id="RU362059"/>
    </source>
</evidence>
<organism evidence="6 7">
    <name type="scientific">Ceutorhynchus assimilis</name>
    <name type="common">cabbage seed weevil</name>
    <dbReference type="NCBI Taxonomy" id="467358"/>
    <lineage>
        <taxon>Eukaryota</taxon>
        <taxon>Metazoa</taxon>
        <taxon>Ecdysozoa</taxon>
        <taxon>Arthropoda</taxon>
        <taxon>Hexapoda</taxon>
        <taxon>Insecta</taxon>
        <taxon>Pterygota</taxon>
        <taxon>Neoptera</taxon>
        <taxon>Endopterygota</taxon>
        <taxon>Coleoptera</taxon>
        <taxon>Polyphaga</taxon>
        <taxon>Cucujiformia</taxon>
        <taxon>Curculionidae</taxon>
        <taxon>Ceutorhynchinae</taxon>
        <taxon>Ceutorhynchus</taxon>
    </lineage>
</organism>
<keyword evidence="5" id="KW-0812">Transmembrane</keyword>
<dbReference type="GO" id="GO:0015020">
    <property type="term" value="F:glucuronosyltransferase activity"/>
    <property type="evidence" value="ECO:0007669"/>
    <property type="project" value="UniProtKB-EC"/>
</dbReference>
<dbReference type="SUPFAM" id="SSF53756">
    <property type="entry name" value="UDP-Glycosyltransferase/glycogen phosphorylase"/>
    <property type="match status" value="1"/>
</dbReference>
<proteinExistence type="inferred from homology"/>
<protein>
    <recommendedName>
        <fullName evidence="5">UDP-glucuronosyltransferase</fullName>
        <ecNumber evidence="5">2.4.1.17</ecNumber>
    </recommendedName>
</protein>
<comment type="subcellular location">
    <subcellularLocation>
        <location evidence="5">Membrane</location>
        <topology evidence="5">Single-pass membrane protein</topology>
    </subcellularLocation>
</comment>
<dbReference type="PANTHER" id="PTHR48043">
    <property type="entry name" value="EG:EG0003.4 PROTEIN-RELATED"/>
    <property type="match status" value="1"/>
</dbReference>
<keyword evidence="5" id="KW-0732">Signal</keyword>
<reference evidence="6" key="1">
    <citation type="submission" date="2022-01" db="EMBL/GenBank/DDBJ databases">
        <authorList>
            <person name="King R."/>
        </authorList>
    </citation>
    <scope>NUCLEOTIDE SEQUENCE</scope>
</reference>
<keyword evidence="5" id="KW-0472">Membrane</keyword>